<name>M4C3K2_HYAAE</name>
<accession>M4C3K2</accession>
<dbReference type="EnsemblProtists" id="HpaT813670">
    <property type="protein sequence ID" value="HpaP813670"/>
    <property type="gene ID" value="HpaG813670"/>
</dbReference>
<dbReference type="HOGENOM" id="CLU_2517390_0_0_1"/>
<organism evidence="1 2">
    <name type="scientific">Hyaloperonospora arabidopsidis (strain Emoy2)</name>
    <name type="common">Downy mildew agent</name>
    <name type="synonym">Peronospora arabidopsidis</name>
    <dbReference type="NCBI Taxonomy" id="559515"/>
    <lineage>
        <taxon>Eukaryota</taxon>
        <taxon>Sar</taxon>
        <taxon>Stramenopiles</taxon>
        <taxon>Oomycota</taxon>
        <taxon>Peronosporomycetes</taxon>
        <taxon>Peronosporales</taxon>
        <taxon>Peronosporaceae</taxon>
        <taxon>Hyaloperonospora</taxon>
    </lineage>
</organism>
<dbReference type="EMBL" id="ABWE02002709">
    <property type="status" value="NOT_ANNOTATED_CDS"/>
    <property type="molecule type" value="Genomic_DNA"/>
</dbReference>
<evidence type="ECO:0000313" key="2">
    <source>
        <dbReference type="Proteomes" id="UP000011713"/>
    </source>
</evidence>
<protein>
    <submittedName>
        <fullName evidence="1">Uncharacterized protein</fullName>
    </submittedName>
</protein>
<sequence>MALKRVSTCALKKAKRARFRVVCQNVRKLRICKSSHETWMSQPVLVRLLAFKSDLLYELLPDGRDRTGILVFACAASARWFSSSG</sequence>
<reference evidence="1" key="2">
    <citation type="submission" date="2015-06" db="UniProtKB">
        <authorList>
            <consortium name="EnsemblProtists"/>
        </authorList>
    </citation>
    <scope>IDENTIFICATION</scope>
    <source>
        <strain evidence="1">Emoy2</strain>
    </source>
</reference>
<evidence type="ECO:0000313" key="1">
    <source>
        <dbReference type="EnsemblProtists" id="HpaP813670"/>
    </source>
</evidence>
<dbReference type="InParanoid" id="M4C3K2"/>
<proteinExistence type="predicted"/>
<reference evidence="2" key="1">
    <citation type="journal article" date="2010" name="Science">
        <title>Signatures of adaptation to obligate biotrophy in the Hyaloperonospora arabidopsidis genome.</title>
        <authorList>
            <person name="Baxter L."/>
            <person name="Tripathy S."/>
            <person name="Ishaque N."/>
            <person name="Boot N."/>
            <person name="Cabral A."/>
            <person name="Kemen E."/>
            <person name="Thines M."/>
            <person name="Ah-Fong A."/>
            <person name="Anderson R."/>
            <person name="Badejoko W."/>
            <person name="Bittner-Eddy P."/>
            <person name="Boore J.L."/>
            <person name="Chibucos M.C."/>
            <person name="Coates M."/>
            <person name="Dehal P."/>
            <person name="Delehaunty K."/>
            <person name="Dong S."/>
            <person name="Downton P."/>
            <person name="Dumas B."/>
            <person name="Fabro G."/>
            <person name="Fronick C."/>
            <person name="Fuerstenberg S.I."/>
            <person name="Fulton L."/>
            <person name="Gaulin E."/>
            <person name="Govers F."/>
            <person name="Hughes L."/>
            <person name="Humphray S."/>
            <person name="Jiang R.H."/>
            <person name="Judelson H."/>
            <person name="Kamoun S."/>
            <person name="Kyung K."/>
            <person name="Meijer H."/>
            <person name="Minx P."/>
            <person name="Morris P."/>
            <person name="Nelson J."/>
            <person name="Phuntumart V."/>
            <person name="Qutob D."/>
            <person name="Rehmany A."/>
            <person name="Rougon-Cardoso A."/>
            <person name="Ryden P."/>
            <person name="Torto-Alalibo T."/>
            <person name="Studholme D."/>
            <person name="Wang Y."/>
            <person name="Win J."/>
            <person name="Wood J."/>
            <person name="Clifton S.W."/>
            <person name="Rogers J."/>
            <person name="Van den Ackerveken G."/>
            <person name="Jones J.D."/>
            <person name="McDowell J.M."/>
            <person name="Beynon J."/>
            <person name="Tyler B.M."/>
        </authorList>
    </citation>
    <scope>NUCLEOTIDE SEQUENCE [LARGE SCALE GENOMIC DNA]</scope>
    <source>
        <strain evidence="2">Emoy2</strain>
    </source>
</reference>
<dbReference type="VEuPathDB" id="FungiDB:HpaG813670"/>
<dbReference type="Proteomes" id="UP000011713">
    <property type="component" value="Unassembled WGS sequence"/>
</dbReference>
<keyword evidence="2" id="KW-1185">Reference proteome</keyword>
<dbReference type="AlphaFoldDB" id="M4C3K2"/>